<keyword evidence="2" id="KW-0472">Membrane</keyword>
<gene>
    <name evidence="3" type="ORF">FOC84_15895</name>
</gene>
<evidence type="ECO:0008006" key="5">
    <source>
        <dbReference type="Google" id="ProtNLM"/>
    </source>
</evidence>
<dbReference type="Proteomes" id="UP000500970">
    <property type="component" value="Chromosome"/>
</dbReference>
<feature type="transmembrane region" description="Helical" evidence="2">
    <location>
        <begin position="147"/>
        <end position="170"/>
    </location>
</feature>
<proteinExistence type="predicted"/>
<reference evidence="3 4" key="1">
    <citation type="submission" date="2020-05" db="EMBL/GenBank/DDBJ databases">
        <title>FDA dAtabase for Regulatory Grade micrObial Sequences (FDA-ARGOS): Supporting development and validation of Infectious Disease Dx tests.</title>
        <authorList>
            <person name="Sproer C."/>
            <person name="Gronow S."/>
            <person name="Severitt S."/>
            <person name="Schroder I."/>
            <person name="Tallon L."/>
            <person name="Sadzewicz L."/>
            <person name="Zhao X."/>
            <person name="Vavikolanu K."/>
            <person name="Mehta A."/>
            <person name="Aluvathingal J."/>
            <person name="Nadendla S."/>
            <person name="Myers T."/>
            <person name="Yan Y."/>
            <person name="Sichtig H."/>
        </authorList>
    </citation>
    <scope>NUCLEOTIDE SEQUENCE [LARGE SCALE GENOMIC DNA]</scope>
    <source>
        <strain evidence="3 4">FDAARGOS_790</strain>
    </source>
</reference>
<sequence>MAAALTSTPTQETPPAPGGRNRLERIRALSRWMRSLLIAAAVLLVAALIGMWFFTSEAVLARGIYSFLGITPAPVPAESSSAYIGLAGPPGAPQLQLGLGYRVLGFALFGVLAGLALRGIAHAYAMFSDFGRGDVLTVATARRLRGIALLVTVFSAAVPVLKTVLALALTLANGPGQGPHMLIDIDVSDILLALLGGLLFSLAWAMEEAAQVAEENRGFI</sequence>
<feature type="compositionally biased region" description="Polar residues" evidence="1">
    <location>
        <begin position="1"/>
        <end position="11"/>
    </location>
</feature>
<evidence type="ECO:0000256" key="1">
    <source>
        <dbReference type="SAM" id="MobiDB-lite"/>
    </source>
</evidence>
<dbReference type="RefSeq" id="WP_173145254.1">
    <property type="nucleotide sequence ID" value="NZ_CP053985.1"/>
</dbReference>
<dbReference type="KEGG" id="apes:FOC84_15895"/>
<feature type="transmembrane region" description="Helical" evidence="2">
    <location>
        <begin position="103"/>
        <end position="127"/>
    </location>
</feature>
<feature type="transmembrane region" description="Helical" evidence="2">
    <location>
        <begin position="190"/>
        <end position="207"/>
    </location>
</feature>
<keyword evidence="4" id="KW-1185">Reference proteome</keyword>
<name>A0A7D4DY24_9BURK</name>
<feature type="region of interest" description="Disordered" evidence="1">
    <location>
        <begin position="1"/>
        <end position="20"/>
    </location>
</feature>
<dbReference type="AlphaFoldDB" id="A0A7D4DY24"/>
<protein>
    <recommendedName>
        <fullName evidence="5">DUF2975 domain-containing protein</fullName>
    </recommendedName>
</protein>
<feature type="transmembrane region" description="Helical" evidence="2">
    <location>
        <begin position="32"/>
        <end position="54"/>
    </location>
</feature>
<keyword evidence="2" id="KW-1133">Transmembrane helix</keyword>
<organism evidence="3 4">
    <name type="scientific">Achromobacter pestifer</name>
    <dbReference type="NCBI Taxonomy" id="1353889"/>
    <lineage>
        <taxon>Bacteria</taxon>
        <taxon>Pseudomonadati</taxon>
        <taxon>Pseudomonadota</taxon>
        <taxon>Betaproteobacteria</taxon>
        <taxon>Burkholderiales</taxon>
        <taxon>Alcaligenaceae</taxon>
        <taxon>Achromobacter</taxon>
    </lineage>
</organism>
<dbReference type="EMBL" id="CP053985">
    <property type="protein sequence ID" value="QKH36352.1"/>
    <property type="molecule type" value="Genomic_DNA"/>
</dbReference>
<evidence type="ECO:0000313" key="4">
    <source>
        <dbReference type="Proteomes" id="UP000500970"/>
    </source>
</evidence>
<evidence type="ECO:0000313" key="3">
    <source>
        <dbReference type="EMBL" id="QKH36352.1"/>
    </source>
</evidence>
<keyword evidence="2" id="KW-0812">Transmembrane</keyword>
<accession>A0A7D4DY24</accession>
<evidence type="ECO:0000256" key="2">
    <source>
        <dbReference type="SAM" id="Phobius"/>
    </source>
</evidence>